<organism evidence="2 3">
    <name type="scientific">Plakobranchus ocellatus</name>
    <dbReference type="NCBI Taxonomy" id="259542"/>
    <lineage>
        <taxon>Eukaryota</taxon>
        <taxon>Metazoa</taxon>
        <taxon>Spiralia</taxon>
        <taxon>Lophotrochozoa</taxon>
        <taxon>Mollusca</taxon>
        <taxon>Gastropoda</taxon>
        <taxon>Heterobranchia</taxon>
        <taxon>Euthyneura</taxon>
        <taxon>Panpulmonata</taxon>
        <taxon>Sacoglossa</taxon>
        <taxon>Placobranchoidea</taxon>
        <taxon>Plakobranchidae</taxon>
        <taxon>Plakobranchus</taxon>
    </lineage>
</organism>
<dbReference type="Proteomes" id="UP000735302">
    <property type="component" value="Unassembled WGS sequence"/>
</dbReference>
<protein>
    <submittedName>
        <fullName evidence="2">Uncharacterized protein</fullName>
    </submittedName>
</protein>
<accession>A0AAV4DZ46</accession>
<comment type="caution">
    <text evidence="2">The sequence shown here is derived from an EMBL/GenBank/DDBJ whole genome shotgun (WGS) entry which is preliminary data.</text>
</comment>
<reference evidence="2 3" key="1">
    <citation type="journal article" date="2021" name="Elife">
        <title>Chloroplast acquisition without the gene transfer in kleptoplastic sea slugs, Plakobranchus ocellatus.</title>
        <authorList>
            <person name="Maeda T."/>
            <person name="Takahashi S."/>
            <person name="Yoshida T."/>
            <person name="Shimamura S."/>
            <person name="Takaki Y."/>
            <person name="Nagai Y."/>
            <person name="Toyoda A."/>
            <person name="Suzuki Y."/>
            <person name="Arimoto A."/>
            <person name="Ishii H."/>
            <person name="Satoh N."/>
            <person name="Nishiyama T."/>
            <person name="Hasebe M."/>
            <person name="Maruyama T."/>
            <person name="Minagawa J."/>
            <person name="Obokata J."/>
            <person name="Shigenobu S."/>
        </authorList>
    </citation>
    <scope>NUCLEOTIDE SEQUENCE [LARGE SCALE GENOMIC DNA]</scope>
</reference>
<feature type="compositionally biased region" description="Basic and acidic residues" evidence="1">
    <location>
        <begin position="1"/>
        <end position="62"/>
    </location>
</feature>
<feature type="compositionally biased region" description="Basic residues" evidence="1">
    <location>
        <begin position="63"/>
        <end position="84"/>
    </location>
</feature>
<keyword evidence="3" id="KW-1185">Reference proteome</keyword>
<gene>
    <name evidence="2" type="ORF">PoB_007613800</name>
</gene>
<evidence type="ECO:0000313" key="3">
    <source>
        <dbReference type="Proteomes" id="UP000735302"/>
    </source>
</evidence>
<proteinExistence type="predicted"/>
<feature type="region of interest" description="Disordered" evidence="1">
    <location>
        <begin position="1"/>
        <end position="95"/>
    </location>
</feature>
<feature type="compositionally biased region" description="Basic and acidic residues" evidence="1">
    <location>
        <begin position="85"/>
        <end position="95"/>
    </location>
</feature>
<dbReference type="AlphaFoldDB" id="A0AAV4DZ46"/>
<sequence length="95" mass="11316">MKRGGDQPKSLGVEERRYEELRREAKDDSQRTKGKGKEIMKRGGDQPKSLGGEERRYEDRWRSAVKHPLLTRRGKKKKKRKRGLQKREERQILTN</sequence>
<name>A0AAV4DZ46_9GAST</name>
<evidence type="ECO:0000313" key="2">
    <source>
        <dbReference type="EMBL" id="GFO49633.1"/>
    </source>
</evidence>
<dbReference type="EMBL" id="BLXT01008494">
    <property type="protein sequence ID" value="GFO49633.1"/>
    <property type="molecule type" value="Genomic_DNA"/>
</dbReference>
<evidence type="ECO:0000256" key="1">
    <source>
        <dbReference type="SAM" id="MobiDB-lite"/>
    </source>
</evidence>